<dbReference type="EMBL" id="CP071591">
    <property type="protein sequence ID" value="QSY58072.1"/>
    <property type="molecule type" value="Genomic_DNA"/>
</dbReference>
<name>A0A2N5IRG6_9BIFI</name>
<protein>
    <submittedName>
        <fullName evidence="1">Glycosyl transferase family 1</fullName>
    </submittedName>
    <submittedName>
        <fullName evidence="2">Glycosyltransferase</fullName>
    </submittedName>
</protein>
<sequence>MSAPGVAYTRSGATSPSSNFRILQYIPDLETDMEARPLSSEALYQRHGKASTKVQKLFWYILYYLQIQFRITKYLIKDCISKPGIVIIQRALSPKLVFPWNKVLMRRVYTTTKFLIWDFDDNLVNSGEITDFERQLLVKNADTIVTTGEALKATIPAMARKRVIIMPTTDGQLRNIEPESMIANRRNTYETTVELLWLATASSLPYLQDIVPHLEESGRQLQAKLNKQLVLHVVCNKPLKYKPNNFTLDNVIWTSEIACKLTLQSHIGIMPLRDTEFCRGKGGFKILQYMSAALPSIASAVGINVKYIRDSKDGYLIGPAYTCSWEQAILRLSSDWQYYRTVSKAARQRWNEQYSYHNNLHQWNEILSQQFNSKIE</sequence>
<reference evidence="2 4" key="2">
    <citation type="submission" date="2021-03" db="EMBL/GenBank/DDBJ databases">
        <title>Genome sequencing of Bifidobacterium imperatoris JCM 32708.</title>
        <authorList>
            <person name="Kim J."/>
        </authorList>
    </citation>
    <scope>NUCLEOTIDE SEQUENCE [LARGE SCALE GENOMIC DNA]</scope>
    <source>
        <strain evidence="2 4">JCM 32708</strain>
    </source>
</reference>
<dbReference type="GO" id="GO:0016740">
    <property type="term" value="F:transferase activity"/>
    <property type="evidence" value="ECO:0007669"/>
    <property type="project" value="UniProtKB-KW"/>
</dbReference>
<dbReference type="Gene3D" id="3.40.50.2000">
    <property type="entry name" value="Glycogen Phosphorylase B"/>
    <property type="match status" value="1"/>
</dbReference>
<dbReference type="RefSeq" id="WP_101625984.1">
    <property type="nucleotide sequence ID" value="NZ_CP071591.1"/>
</dbReference>
<evidence type="ECO:0000313" key="1">
    <source>
        <dbReference type="EMBL" id="PLS24546.1"/>
    </source>
</evidence>
<evidence type="ECO:0000313" key="4">
    <source>
        <dbReference type="Proteomes" id="UP000663067"/>
    </source>
</evidence>
<dbReference type="Pfam" id="PF13692">
    <property type="entry name" value="Glyco_trans_1_4"/>
    <property type="match status" value="1"/>
</dbReference>
<proteinExistence type="predicted"/>
<reference evidence="1 3" key="1">
    <citation type="submission" date="2017-07" db="EMBL/GenBank/DDBJ databases">
        <title>Bifidobacterium novel species.</title>
        <authorList>
            <person name="Lugli G.A."/>
            <person name="Milani C."/>
            <person name="Duranti S."/>
            <person name="Mangifesta M."/>
        </authorList>
    </citation>
    <scope>NUCLEOTIDE SEQUENCE [LARGE SCALE GENOMIC DNA]</scope>
    <source>
        <strain evidence="1 3">45</strain>
    </source>
</reference>
<gene>
    <name evidence="2" type="ORF">BLI708_01735</name>
    <name evidence="1" type="ORF">Tam1G_1365</name>
</gene>
<organism evidence="1 3">
    <name type="scientific">Bifidobacterium imperatoris</name>
    <dbReference type="NCBI Taxonomy" id="2020965"/>
    <lineage>
        <taxon>Bacteria</taxon>
        <taxon>Bacillati</taxon>
        <taxon>Actinomycetota</taxon>
        <taxon>Actinomycetes</taxon>
        <taxon>Bifidobacteriales</taxon>
        <taxon>Bifidobacteriaceae</taxon>
        <taxon>Bifidobacterium</taxon>
    </lineage>
</organism>
<dbReference type="Proteomes" id="UP000234855">
    <property type="component" value="Unassembled WGS sequence"/>
</dbReference>
<dbReference type="Proteomes" id="UP000663067">
    <property type="component" value="Chromosome"/>
</dbReference>
<evidence type="ECO:0000313" key="2">
    <source>
        <dbReference type="EMBL" id="QSY58072.1"/>
    </source>
</evidence>
<dbReference type="AlphaFoldDB" id="A0A2N5IRG6"/>
<keyword evidence="4" id="KW-1185">Reference proteome</keyword>
<dbReference type="EMBL" id="NMWV01000018">
    <property type="protein sequence ID" value="PLS24546.1"/>
    <property type="molecule type" value="Genomic_DNA"/>
</dbReference>
<dbReference type="SUPFAM" id="SSF53756">
    <property type="entry name" value="UDP-Glycosyltransferase/glycogen phosphorylase"/>
    <property type="match status" value="1"/>
</dbReference>
<keyword evidence="1" id="KW-0808">Transferase</keyword>
<evidence type="ECO:0000313" key="3">
    <source>
        <dbReference type="Proteomes" id="UP000234855"/>
    </source>
</evidence>
<accession>A0A2N5IRG6</accession>